<dbReference type="PROSITE" id="PS51257">
    <property type="entry name" value="PROKAR_LIPOPROTEIN"/>
    <property type="match status" value="1"/>
</dbReference>
<dbReference type="RefSeq" id="WP_213945148.1">
    <property type="nucleotide sequence ID" value="NZ_JAHCMY010000004.1"/>
</dbReference>
<dbReference type="AlphaFoldDB" id="A0AAP2CI71"/>
<organism evidence="1 2">
    <name type="scientific">Litoribacter ruber</name>
    <dbReference type="NCBI Taxonomy" id="702568"/>
    <lineage>
        <taxon>Bacteria</taxon>
        <taxon>Pseudomonadati</taxon>
        <taxon>Bacteroidota</taxon>
        <taxon>Cytophagia</taxon>
        <taxon>Cytophagales</taxon>
        <taxon>Cyclobacteriaceae</taxon>
        <taxon>Litoribacter</taxon>
    </lineage>
</organism>
<name>A0AAP2CI71_9BACT</name>
<protein>
    <recommendedName>
        <fullName evidence="3">DUF4221 domain-containing protein</fullName>
    </recommendedName>
</protein>
<evidence type="ECO:0008006" key="3">
    <source>
        <dbReference type="Google" id="ProtNLM"/>
    </source>
</evidence>
<keyword evidence="2" id="KW-1185">Reference proteome</keyword>
<sequence length="393" mass="44815">MYRIFGFGLMLLGSSIFYSCGKSETVQGVEGLRLELVDSLVVDYLEPLLMDDYLPSKDLFLLKGSKTRQPFLVSPTGEMTKLDVLNDGPDGIGASGAWGYRFLGDKQVVAQGFNFRFHRLDLNGNKIAETPTITSDIHRMIVYKHRTTFSPFLKDGRPMVIGEEVNAYNPADINHQKLGNDFYGKANTLYAYNLESQETQMLESYPENWTARSENKYVGESLPFVSYHGGRNEIAILPSVGNQLFIYDYSDDSPLLKSTVELTHRHRPASAPEISGDSDRRTSDYPNFTDLRHMGEYILVMFSTKIPSDIMQQFVAKDDMYFRSDEYKEAAKKYVKPYILVIKDGKQIGSIDQLPQQGTFNLATEDGHLFFDGNTNTDFERDYNVFYKYRLLD</sequence>
<dbReference type="EMBL" id="JAHCMY010000004">
    <property type="protein sequence ID" value="MBS9524290.1"/>
    <property type="molecule type" value="Genomic_DNA"/>
</dbReference>
<accession>A0AAP2CI71</accession>
<proteinExistence type="predicted"/>
<comment type="caution">
    <text evidence="1">The sequence shown here is derived from an EMBL/GenBank/DDBJ whole genome shotgun (WGS) entry which is preliminary data.</text>
</comment>
<evidence type="ECO:0000313" key="2">
    <source>
        <dbReference type="Proteomes" id="UP001319104"/>
    </source>
</evidence>
<reference evidence="1 2" key="1">
    <citation type="submission" date="2021-05" db="EMBL/GenBank/DDBJ databases">
        <authorList>
            <person name="Zhang Z.D."/>
            <person name="Osman G."/>
        </authorList>
    </citation>
    <scope>NUCLEOTIDE SEQUENCE [LARGE SCALE GENOMIC DNA]</scope>
    <source>
        <strain evidence="1 2">KCTC 32217</strain>
    </source>
</reference>
<evidence type="ECO:0000313" key="1">
    <source>
        <dbReference type="EMBL" id="MBS9524290.1"/>
    </source>
</evidence>
<gene>
    <name evidence="1" type="ORF">KI659_09710</name>
</gene>
<dbReference type="Proteomes" id="UP001319104">
    <property type="component" value="Unassembled WGS sequence"/>
</dbReference>